<gene>
    <name evidence="1" type="ORF">LCGC14_2615110</name>
</gene>
<name>A0A0F9ASD5_9ZZZZ</name>
<dbReference type="EMBL" id="LAZR01044486">
    <property type="protein sequence ID" value="KKL04532.1"/>
    <property type="molecule type" value="Genomic_DNA"/>
</dbReference>
<dbReference type="AlphaFoldDB" id="A0A0F9ASD5"/>
<evidence type="ECO:0000313" key="1">
    <source>
        <dbReference type="EMBL" id="KKL04532.1"/>
    </source>
</evidence>
<organism evidence="1">
    <name type="scientific">marine sediment metagenome</name>
    <dbReference type="NCBI Taxonomy" id="412755"/>
    <lineage>
        <taxon>unclassified sequences</taxon>
        <taxon>metagenomes</taxon>
        <taxon>ecological metagenomes</taxon>
    </lineage>
</organism>
<protein>
    <submittedName>
        <fullName evidence="1">Uncharacterized protein</fullName>
    </submittedName>
</protein>
<reference evidence="1" key="1">
    <citation type="journal article" date="2015" name="Nature">
        <title>Complex archaea that bridge the gap between prokaryotes and eukaryotes.</title>
        <authorList>
            <person name="Spang A."/>
            <person name="Saw J.H."/>
            <person name="Jorgensen S.L."/>
            <person name="Zaremba-Niedzwiedzka K."/>
            <person name="Martijn J."/>
            <person name="Lind A.E."/>
            <person name="van Eijk R."/>
            <person name="Schleper C."/>
            <person name="Guy L."/>
            <person name="Ettema T.J."/>
        </authorList>
    </citation>
    <scope>NUCLEOTIDE SEQUENCE</scope>
</reference>
<comment type="caution">
    <text evidence="1">The sequence shown here is derived from an EMBL/GenBank/DDBJ whole genome shotgun (WGS) entry which is preliminary data.</text>
</comment>
<proteinExistence type="predicted"/>
<feature type="non-terminal residue" evidence="1">
    <location>
        <position position="147"/>
    </location>
</feature>
<accession>A0A0F9ASD5</accession>
<sequence>MAWPLTDKFNSDTKSLGDLNGQDGWSGDTDFEVVNVGLAVVEGDQGIQFGSGGGSGADDIEIAVSVTEGTMYISMGRSRNNSRVLELLLYSGTDLCCHIQFHPVGNIFYWYNGGGDEKTITAYVANTIYRLGVQVNSTTDQYRCNVG</sequence>